<keyword evidence="3" id="KW-1185">Reference proteome</keyword>
<feature type="chain" id="PRO_5011442723" description="Malate dehydrogenase" evidence="1">
    <location>
        <begin position="22"/>
        <end position="259"/>
    </location>
</feature>
<reference evidence="2 3" key="1">
    <citation type="submission" date="2015-06" db="EMBL/GenBank/DDBJ databases">
        <title>Talaromyces atroroseus IBT 11181 draft genome.</title>
        <authorList>
            <person name="Rasmussen K.B."/>
            <person name="Rasmussen S."/>
            <person name="Petersen B."/>
            <person name="Sicheritz-Ponten T."/>
            <person name="Mortensen U.H."/>
            <person name="Thrane U."/>
        </authorList>
    </citation>
    <scope>NUCLEOTIDE SEQUENCE [LARGE SCALE GENOMIC DNA]</scope>
    <source>
        <strain evidence="2 3">IBT 11181</strain>
    </source>
</reference>
<dbReference type="EMBL" id="LFMY01000007">
    <property type="protein sequence ID" value="OKL59348.1"/>
    <property type="molecule type" value="Genomic_DNA"/>
</dbReference>
<dbReference type="RefSeq" id="XP_020119469.1">
    <property type="nucleotide sequence ID" value="XM_020267458.1"/>
</dbReference>
<dbReference type="OrthoDB" id="1859733at2759"/>
<protein>
    <recommendedName>
        <fullName evidence="4">Malate dehydrogenase</fullName>
    </recommendedName>
</protein>
<gene>
    <name evidence="2" type="ORF">UA08_05166</name>
</gene>
<dbReference type="GeneID" id="31004922"/>
<sequence>MGNYLFLLFLPLSLTVQLANAMLGELPVGVTVFDDASTILISAQNLGRNSPPGVCRIPSDVQAPFNGGSTPLSTPPMDSIVTYLALGVGYQNYTCDASSTDPPVPIGATANLFDVSCMAENTNFLAGLPRALQYMSPDSVVLAAVVLDKFTASINDTTNGFLLGSHYFTGSPAQATFDLSLMGGSIIQGAKLSSSTAPTTAPSMSVDWLRLGNITPVGIDTTNITDIYRVWTAGGQPGNCAKKAETLTIKYSAIYFFYS</sequence>
<proteinExistence type="predicted"/>
<dbReference type="Proteomes" id="UP000214365">
    <property type="component" value="Unassembled WGS sequence"/>
</dbReference>
<organism evidence="2 3">
    <name type="scientific">Talaromyces atroroseus</name>
    <dbReference type="NCBI Taxonomy" id="1441469"/>
    <lineage>
        <taxon>Eukaryota</taxon>
        <taxon>Fungi</taxon>
        <taxon>Dikarya</taxon>
        <taxon>Ascomycota</taxon>
        <taxon>Pezizomycotina</taxon>
        <taxon>Eurotiomycetes</taxon>
        <taxon>Eurotiomycetidae</taxon>
        <taxon>Eurotiales</taxon>
        <taxon>Trichocomaceae</taxon>
        <taxon>Talaromyces</taxon>
        <taxon>Talaromyces sect. Trachyspermi</taxon>
    </lineage>
</organism>
<dbReference type="InterPro" id="IPR021851">
    <property type="entry name" value="DUF3455"/>
</dbReference>
<feature type="signal peptide" evidence="1">
    <location>
        <begin position="1"/>
        <end position="21"/>
    </location>
</feature>
<evidence type="ECO:0008006" key="4">
    <source>
        <dbReference type="Google" id="ProtNLM"/>
    </source>
</evidence>
<dbReference type="PANTHER" id="PTHR35567">
    <property type="entry name" value="MALATE DEHYDROGENASE (AFU_ORTHOLOGUE AFUA_2G13800)"/>
    <property type="match status" value="1"/>
</dbReference>
<name>A0A225AQ10_TALAT</name>
<dbReference type="AlphaFoldDB" id="A0A225AQ10"/>
<evidence type="ECO:0000313" key="2">
    <source>
        <dbReference type="EMBL" id="OKL59348.1"/>
    </source>
</evidence>
<dbReference type="Pfam" id="PF11937">
    <property type="entry name" value="DUF3455"/>
    <property type="match status" value="1"/>
</dbReference>
<comment type="caution">
    <text evidence="2">The sequence shown here is derived from an EMBL/GenBank/DDBJ whole genome shotgun (WGS) entry which is preliminary data.</text>
</comment>
<evidence type="ECO:0000256" key="1">
    <source>
        <dbReference type="SAM" id="SignalP"/>
    </source>
</evidence>
<keyword evidence="1" id="KW-0732">Signal</keyword>
<accession>A0A225AQ10</accession>
<evidence type="ECO:0000313" key="3">
    <source>
        <dbReference type="Proteomes" id="UP000214365"/>
    </source>
</evidence>
<dbReference type="PANTHER" id="PTHR35567:SF1">
    <property type="entry name" value="CONSERVED FUNGAL PROTEIN (AFU_ORTHOLOGUE AFUA_1G14230)"/>
    <property type="match status" value="1"/>
</dbReference>